<reference evidence="2" key="1">
    <citation type="submission" date="2018-02" db="EMBL/GenBank/DDBJ databases">
        <title>Rhizophora mucronata_Transcriptome.</title>
        <authorList>
            <person name="Meera S.P."/>
            <person name="Sreeshan A."/>
            <person name="Augustine A."/>
        </authorList>
    </citation>
    <scope>NUCLEOTIDE SEQUENCE</scope>
    <source>
        <tissue evidence="2">Leaf</tissue>
    </source>
</reference>
<feature type="signal peptide" evidence="1">
    <location>
        <begin position="1"/>
        <end position="18"/>
    </location>
</feature>
<keyword evidence="1" id="KW-0732">Signal</keyword>
<dbReference type="AlphaFoldDB" id="A0A2P2IJ47"/>
<evidence type="ECO:0000256" key="1">
    <source>
        <dbReference type="SAM" id="SignalP"/>
    </source>
</evidence>
<feature type="chain" id="PRO_5015122083" evidence="1">
    <location>
        <begin position="19"/>
        <end position="46"/>
    </location>
</feature>
<organism evidence="2">
    <name type="scientific">Rhizophora mucronata</name>
    <name type="common">Asiatic mangrove</name>
    <dbReference type="NCBI Taxonomy" id="61149"/>
    <lineage>
        <taxon>Eukaryota</taxon>
        <taxon>Viridiplantae</taxon>
        <taxon>Streptophyta</taxon>
        <taxon>Embryophyta</taxon>
        <taxon>Tracheophyta</taxon>
        <taxon>Spermatophyta</taxon>
        <taxon>Magnoliopsida</taxon>
        <taxon>eudicotyledons</taxon>
        <taxon>Gunneridae</taxon>
        <taxon>Pentapetalae</taxon>
        <taxon>rosids</taxon>
        <taxon>fabids</taxon>
        <taxon>Malpighiales</taxon>
        <taxon>Rhizophoraceae</taxon>
        <taxon>Rhizophora</taxon>
    </lineage>
</organism>
<name>A0A2P2IJ47_RHIMU</name>
<protein>
    <submittedName>
        <fullName evidence="2">Uncharacterized protein</fullName>
    </submittedName>
</protein>
<dbReference type="EMBL" id="GGEC01000761">
    <property type="protein sequence ID" value="MBW81244.1"/>
    <property type="molecule type" value="Transcribed_RNA"/>
</dbReference>
<proteinExistence type="predicted"/>
<evidence type="ECO:0000313" key="2">
    <source>
        <dbReference type="EMBL" id="MBW81244.1"/>
    </source>
</evidence>
<accession>A0A2P2IJ47</accession>
<sequence>MPMCNQCMHNMWVLHTKCLHLLLQVTIQIINRINKKASTLRISRKP</sequence>